<feature type="region of interest" description="Disordered" evidence="1">
    <location>
        <begin position="124"/>
        <end position="148"/>
    </location>
</feature>
<feature type="compositionally biased region" description="Polar residues" evidence="1">
    <location>
        <begin position="45"/>
        <end position="67"/>
    </location>
</feature>
<organism evidence="2 3">
    <name type="scientific">Blepharisma stoltei</name>
    <dbReference type="NCBI Taxonomy" id="1481888"/>
    <lineage>
        <taxon>Eukaryota</taxon>
        <taxon>Sar</taxon>
        <taxon>Alveolata</taxon>
        <taxon>Ciliophora</taxon>
        <taxon>Postciliodesmatophora</taxon>
        <taxon>Heterotrichea</taxon>
        <taxon>Heterotrichida</taxon>
        <taxon>Blepharismidae</taxon>
        <taxon>Blepharisma</taxon>
    </lineage>
</organism>
<protein>
    <submittedName>
        <fullName evidence="2">Uncharacterized protein</fullName>
    </submittedName>
</protein>
<proteinExistence type="predicted"/>
<dbReference type="Proteomes" id="UP001162131">
    <property type="component" value="Unassembled WGS sequence"/>
</dbReference>
<evidence type="ECO:0000313" key="2">
    <source>
        <dbReference type="EMBL" id="CAG9314750.1"/>
    </source>
</evidence>
<feature type="region of interest" description="Disordered" evidence="1">
    <location>
        <begin position="1"/>
        <end position="82"/>
    </location>
</feature>
<comment type="caution">
    <text evidence="2">The sequence shown here is derived from an EMBL/GenBank/DDBJ whole genome shotgun (WGS) entry which is preliminary data.</text>
</comment>
<dbReference type="AlphaFoldDB" id="A0AAU9IIQ9"/>
<evidence type="ECO:0000313" key="3">
    <source>
        <dbReference type="Proteomes" id="UP001162131"/>
    </source>
</evidence>
<dbReference type="EMBL" id="CAJZBQ010000012">
    <property type="protein sequence ID" value="CAG9314750.1"/>
    <property type="molecule type" value="Genomic_DNA"/>
</dbReference>
<evidence type="ECO:0000256" key="1">
    <source>
        <dbReference type="SAM" id="MobiDB-lite"/>
    </source>
</evidence>
<reference evidence="2" key="1">
    <citation type="submission" date="2021-09" db="EMBL/GenBank/DDBJ databases">
        <authorList>
            <consortium name="AG Swart"/>
            <person name="Singh M."/>
            <person name="Singh A."/>
            <person name="Seah K."/>
            <person name="Emmerich C."/>
        </authorList>
    </citation>
    <scope>NUCLEOTIDE SEQUENCE</scope>
    <source>
        <strain evidence="2">ATCC30299</strain>
    </source>
</reference>
<feature type="compositionally biased region" description="Basic and acidic residues" evidence="1">
    <location>
        <begin position="15"/>
        <end position="32"/>
    </location>
</feature>
<name>A0AAU9IIQ9_9CILI</name>
<feature type="compositionally biased region" description="Polar residues" evidence="1">
    <location>
        <begin position="137"/>
        <end position="147"/>
    </location>
</feature>
<sequence length="218" mass="24553">MNRSNLYKPAPKQNSNRDHYENKIPDRPRLSKDLLSYKFPDETSPKNAFHSSQLPNQNRKNSPSSHEPASKKQSKYNPGSVFHQANKFNPYLSSSTNISSSVSESVEIIVSELDCPSEEETKYVCKPGDLSPLGELSESNSQDSGDASDTDAIRTILKKQKSLNSSIVQEPDKDKVIELLAESMTNIISIQQENEKNLACEKRNVRFQLLQLISDKEH</sequence>
<gene>
    <name evidence="2" type="ORF">BSTOLATCC_MIC11745</name>
</gene>
<accession>A0AAU9IIQ9</accession>
<keyword evidence="3" id="KW-1185">Reference proteome</keyword>